<dbReference type="GO" id="GO:0016787">
    <property type="term" value="F:hydrolase activity"/>
    <property type="evidence" value="ECO:0007669"/>
    <property type="project" value="UniProtKB-KW"/>
</dbReference>
<proteinExistence type="predicted"/>
<comment type="cofactor">
    <cofactor evidence="1">
        <name>Mg(2+)</name>
        <dbReference type="ChEBI" id="CHEBI:18420"/>
    </cofactor>
    <text evidence="1">Binds 2 magnesium ions per subunit.</text>
</comment>
<accession>A0A5M5C2Q1</accession>
<evidence type="ECO:0000256" key="1">
    <source>
        <dbReference type="PIRSR" id="PIRSR605502-1"/>
    </source>
</evidence>
<feature type="binding site" evidence="1">
    <location>
        <position position="263"/>
    </location>
    <ligand>
        <name>Mg(2+)</name>
        <dbReference type="ChEBI" id="CHEBI:18420"/>
        <label>1</label>
    </ligand>
</feature>
<reference evidence="2 3" key="1">
    <citation type="journal article" date="2019" name="Nat. Med.">
        <title>A library of human gut bacterial isolates paired with longitudinal multiomics data enables mechanistic microbiome research.</title>
        <authorList>
            <person name="Poyet M."/>
            <person name="Groussin M."/>
            <person name="Gibbons S.M."/>
            <person name="Avila-Pacheco J."/>
            <person name="Jiang X."/>
            <person name="Kearney S.M."/>
            <person name="Perrotta A.R."/>
            <person name="Berdy B."/>
            <person name="Zhao S."/>
            <person name="Lieberman T.D."/>
            <person name="Swanson P.K."/>
            <person name="Smith M."/>
            <person name="Roesemann S."/>
            <person name="Alexander J.E."/>
            <person name="Rich S.A."/>
            <person name="Livny J."/>
            <person name="Vlamakis H."/>
            <person name="Clish C."/>
            <person name="Bullock K."/>
            <person name="Deik A."/>
            <person name="Scott J."/>
            <person name="Pierce K.A."/>
            <person name="Xavier R.J."/>
            <person name="Alm E.J."/>
        </authorList>
    </citation>
    <scope>NUCLEOTIDE SEQUENCE [LARGE SCALE GENOMIC DNA]</scope>
    <source>
        <strain evidence="2 3">BIOML-A163</strain>
    </source>
</reference>
<dbReference type="GO" id="GO:0046872">
    <property type="term" value="F:metal ion binding"/>
    <property type="evidence" value="ECO:0007669"/>
    <property type="project" value="UniProtKB-KW"/>
</dbReference>
<name>A0A5M5C2Q1_BACOV</name>
<dbReference type="InterPro" id="IPR050792">
    <property type="entry name" value="ADP-ribosylglycohydrolase"/>
</dbReference>
<feature type="binding site" evidence="1">
    <location>
        <position position="63"/>
    </location>
    <ligand>
        <name>Mg(2+)</name>
        <dbReference type="ChEBI" id="CHEBI:18420"/>
        <label>1</label>
    </ligand>
</feature>
<feature type="binding site" evidence="1">
    <location>
        <position position="65"/>
    </location>
    <ligand>
        <name>Mg(2+)</name>
        <dbReference type="ChEBI" id="CHEBI:18420"/>
        <label>1</label>
    </ligand>
</feature>
<evidence type="ECO:0000313" key="3">
    <source>
        <dbReference type="Proteomes" id="UP000323717"/>
    </source>
</evidence>
<feature type="binding site" evidence="1">
    <location>
        <position position="64"/>
    </location>
    <ligand>
        <name>Mg(2+)</name>
        <dbReference type="ChEBI" id="CHEBI:18420"/>
        <label>1</label>
    </ligand>
</feature>
<keyword evidence="1" id="KW-0479">Metal-binding</keyword>
<feature type="binding site" evidence="1">
    <location>
        <position position="265"/>
    </location>
    <ligand>
        <name>Mg(2+)</name>
        <dbReference type="ChEBI" id="CHEBI:18420"/>
        <label>1</label>
    </ligand>
</feature>
<dbReference type="RefSeq" id="WP_149968144.1">
    <property type="nucleotide sequence ID" value="NZ_JAQDBQ010000019.1"/>
</dbReference>
<dbReference type="InterPro" id="IPR036705">
    <property type="entry name" value="Ribosyl_crysJ1_sf"/>
</dbReference>
<feature type="binding site" evidence="1">
    <location>
        <position position="266"/>
    </location>
    <ligand>
        <name>Mg(2+)</name>
        <dbReference type="ChEBI" id="CHEBI:18420"/>
        <label>1</label>
    </ligand>
</feature>
<protein>
    <submittedName>
        <fullName evidence="2">ADP-ribosylglycohydrolase family protein</fullName>
    </submittedName>
</protein>
<evidence type="ECO:0000313" key="2">
    <source>
        <dbReference type="EMBL" id="KAA3951814.1"/>
    </source>
</evidence>
<gene>
    <name evidence="2" type="ORF">F3D71_11425</name>
</gene>
<dbReference type="AlphaFoldDB" id="A0A5M5C2Q1"/>
<dbReference type="SUPFAM" id="SSF101478">
    <property type="entry name" value="ADP-ribosylglycohydrolase"/>
    <property type="match status" value="1"/>
</dbReference>
<dbReference type="Proteomes" id="UP000323717">
    <property type="component" value="Unassembled WGS sequence"/>
</dbReference>
<dbReference type="EMBL" id="VWLE01000137">
    <property type="protein sequence ID" value="KAA3951814.1"/>
    <property type="molecule type" value="Genomic_DNA"/>
</dbReference>
<dbReference type="Pfam" id="PF03747">
    <property type="entry name" value="ADP_ribosyl_GH"/>
    <property type="match status" value="1"/>
</dbReference>
<organism evidence="2 3">
    <name type="scientific">Bacteroides ovatus</name>
    <dbReference type="NCBI Taxonomy" id="28116"/>
    <lineage>
        <taxon>Bacteria</taxon>
        <taxon>Pseudomonadati</taxon>
        <taxon>Bacteroidota</taxon>
        <taxon>Bacteroidia</taxon>
        <taxon>Bacteroidales</taxon>
        <taxon>Bacteroidaceae</taxon>
        <taxon>Bacteroides</taxon>
    </lineage>
</organism>
<sequence length="313" mass="35411">MESSLKNKIKGVLFGGAIGDTLGLGSEFMSKTEVQRYYPNGLYDYSQIVQDYHRCRWRRGEWTDDTEMMICIVNAIIKDKDIKLSSIAQNLKNWFNENPLGIGKHTYNVLSFADYVKEPFRAAEIIWKLGKERNAPNGGIMRTSIIGLWNKNVGKNAEEVCKLTHYDSRCIGSCVIISQLIHSLVYNDEIIPLKQLITMGDKYDERIREYLLLAQSDSTDSLFLDQEREQGYTLKTMAAAIWCLYHCSSFEEGLLTVVNAGGDADTNAAVACSLLGAKYGYNTIPKNYINGLIRKKYLMDIADKLIAILISHK</sequence>
<keyword evidence="2" id="KW-0378">Hydrolase</keyword>
<dbReference type="Gene3D" id="1.10.4080.10">
    <property type="entry name" value="ADP-ribosylation/Crystallin J1"/>
    <property type="match status" value="1"/>
</dbReference>
<comment type="caution">
    <text evidence="2">The sequence shown here is derived from an EMBL/GenBank/DDBJ whole genome shotgun (WGS) entry which is preliminary data.</text>
</comment>
<keyword evidence="1" id="KW-0460">Magnesium</keyword>
<dbReference type="InterPro" id="IPR005502">
    <property type="entry name" value="Ribosyl_crysJ1"/>
</dbReference>
<dbReference type="PANTHER" id="PTHR16222:SF28">
    <property type="entry name" value="ADP-RIBOSYLGLYCOHYDROLASE"/>
    <property type="match status" value="1"/>
</dbReference>
<dbReference type="PANTHER" id="PTHR16222">
    <property type="entry name" value="ADP-RIBOSYLGLYCOHYDROLASE"/>
    <property type="match status" value="1"/>
</dbReference>